<feature type="region of interest" description="Disordered" evidence="3">
    <location>
        <begin position="919"/>
        <end position="949"/>
    </location>
</feature>
<accession>A0A8S3T539</accession>
<keyword evidence="1 2" id="KW-0103">Bromodomain</keyword>
<keyword evidence="6" id="KW-1185">Reference proteome</keyword>
<dbReference type="Gene3D" id="1.20.920.10">
    <property type="entry name" value="Bromodomain-like"/>
    <property type="match status" value="1"/>
</dbReference>
<dbReference type="SUPFAM" id="SSF47370">
    <property type="entry name" value="Bromodomain"/>
    <property type="match status" value="1"/>
</dbReference>
<evidence type="ECO:0000259" key="4">
    <source>
        <dbReference type="PROSITE" id="PS50014"/>
    </source>
</evidence>
<evidence type="ECO:0000313" key="6">
    <source>
        <dbReference type="Proteomes" id="UP000683360"/>
    </source>
</evidence>
<dbReference type="InterPro" id="IPR001487">
    <property type="entry name" value="Bromodomain"/>
</dbReference>
<dbReference type="PANTHER" id="PTHR47092">
    <property type="entry name" value="CAT EYE SYNDROME CRITICAL REGION PROTEIN 2"/>
    <property type="match status" value="1"/>
</dbReference>
<dbReference type="InterPro" id="IPR036427">
    <property type="entry name" value="Bromodomain-like_sf"/>
</dbReference>
<evidence type="ECO:0000256" key="2">
    <source>
        <dbReference type="PROSITE-ProRule" id="PRU00035"/>
    </source>
</evidence>
<dbReference type="PRINTS" id="PR00503">
    <property type="entry name" value="BROMODOMAIN"/>
</dbReference>
<evidence type="ECO:0000256" key="3">
    <source>
        <dbReference type="SAM" id="MobiDB-lite"/>
    </source>
</evidence>
<organism evidence="5 6">
    <name type="scientific">Mytilus edulis</name>
    <name type="common">Blue mussel</name>
    <dbReference type="NCBI Taxonomy" id="6550"/>
    <lineage>
        <taxon>Eukaryota</taxon>
        <taxon>Metazoa</taxon>
        <taxon>Spiralia</taxon>
        <taxon>Lophotrochozoa</taxon>
        <taxon>Mollusca</taxon>
        <taxon>Bivalvia</taxon>
        <taxon>Autobranchia</taxon>
        <taxon>Pteriomorphia</taxon>
        <taxon>Mytilida</taxon>
        <taxon>Mytiloidea</taxon>
        <taxon>Mytilidae</taxon>
        <taxon>Mytilinae</taxon>
        <taxon>Mytilus</taxon>
    </lineage>
</organism>
<name>A0A8S3T539_MYTED</name>
<dbReference type="SMART" id="SM00297">
    <property type="entry name" value="BROMO"/>
    <property type="match status" value="1"/>
</dbReference>
<dbReference type="GO" id="GO:0090537">
    <property type="term" value="C:CERF complex"/>
    <property type="evidence" value="ECO:0007669"/>
    <property type="project" value="InterPro"/>
</dbReference>
<dbReference type="PANTHER" id="PTHR47092:SF1">
    <property type="entry name" value="CHROMATIN REMODELING REGULATOR CECR2"/>
    <property type="match status" value="1"/>
</dbReference>
<feature type="compositionally biased region" description="Low complexity" evidence="3">
    <location>
        <begin position="860"/>
        <end position="878"/>
    </location>
</feature>
<dbReference type="CDD" id="cd05509">
    <property type="entry name" value="Bromo_gcn5_like"/>
    <property type="match status" value="1"/>
</dbReference>
<feature type="domain" description="Bromo" evidence="4">
    <location>
        <begin position="153"/>
        <end position="223"/>
    </location>
</feature>
<sequence length="949" mass="104010">MIIERVLDSKVSFTFQEHDKRKRQAEMAPRRVSARITMKMREFQEQERILEESHQLEEQSRKEEEEERERQKEIERQEEERRLREERQKAREDRQNRLVQREQRAALLALGKEIPPELMYTGNSSNSKYIDDDRVELDRETLDDMEKMIEEIKSHKDSWPFLDPVEEEIAPGYHEIIKKPMDLSTIEKRLTSGGYRTTKKFVADFNLMINNCFQFSGADSELGRMATRLRKFINKCIKIYIDKTDQDQDDEDFHGSVAIQTEKKWRPRRAATSRALDTIKGAFDDDKFEELTSTPGHEYASSTRKKRLIPELSADSPSKNVINGERIFKNPELKANSASRVWTESTETTNETKILTVNGKTFVYKFNTTPMNTKKKIIEKPAYSISESPEKTTTIKLPTVTYSGMNTLNASPKLLVRPPSVGGAILPVSSMPASSPSSIATVNTPTGPKIIRIMSPNMGQGKSPVQPTVPTSTPLKAIRISDGMLLLDGKPTGIHISGKTKIIYRGAVSSSQTTSTEQSAIMVTSGQVNPTGSTNQAIRSNSHVVGQVMTPAVTGQNNSLLSTGQVSGMTTVQASAQPIVLAKASPVVVNQPLVQSTVQSAGLPISLLTQPVMAATPAIKIVQPSSLLKSVGQISSVCDGSLIPKSVGPSATSSATSLCQTFSLSSPILSNQNSAFSPHTNTVVKSSPVQVSTDQVLVTGNIPNISDLENTQKTNQSQISVLQTEVIKKCEESLMGPPLLVPPKRKLSGSPENKSILPPKLLHVIGHSPSNNVIENCDKSESRVSPPNIEFMGSSDLTDTADNLCCDNDNSVGASVNNQSQNMVNSTSASDIFPPYKIAHSNSPDKGNLFEILKTNLTESSKPAESSSSQDSCDSGLSKGMMDKVSTFAASLQSKTLSGQLNIPSHLLQKSPTKDDQLITEFIEDSSIVPVSHTNSQSSVEGHPESPSI</sequence>
<feature type="region of interest" description="Disordered" evidence="3">
    <location>
        <begin position="859"/>
        <end position="878"/>
    </location>
</feature>
<gene>
    <name evidence="5" type="ORF">MEDL_38655</name>
</gene>
<feature type="region of interest" description="Disordered" evidence="3">
    <location>
        <begin position="45"/>
        <end position="97"/>
    </location>
</feature>
<dbReference type="EMBL" id="CAJPWZ010001851">
    <property type="protein sequence ID" value="CAG2225552.1"/>
    <property type="molecule type" value="Genomic_DNA"/>
</dbReference>
<dbReference type="GO" id="GO:0006338">
    <property type="term" value="P:chromatin remodeling"/>
    <property type="evidence" value="ECO:0007669"/>
    <property type="project" value="InterPro"/>
</dbReference>
<dbReference type="Proteomes" id="UP000683360">
    <property type="component" value="Unassembled WGS sequence"/>
</dbReference>
<comment type="caution">
    <text evidence="5">The sequence shown here is derived from an EMBL/GenBank/DDBJ whole genome shotgun (WGS) entry which is preliminary data.</text>
</comment>
<reference evidence="5" key="1">
    <citation type="submission" date="2021-03" db="EMBL/GenBank/DDBJ databases">
        <authorList>
            <person name="Bekaert M."/>
        </authorList>
    </citation>
    <scope>NUCLEOTIDE SEQUENCE</scope>
</reference>
<dbReference type="InterPro" id="IPR029614">
    <property type="entry name" value="CECR2"/>
</dbReference>
<dbReference type="AlphaFoldDB" id="A0A8S3T539"/>
<proteinExistence type="predicted"/>
<evidence type="ECO:0000256" key="1">
    <source>
        <dbReference type="ARBA" id="ARBA00023117"/>
    </source>
</evidence>
<protein>
    <submittedName>
        <fullName evidence="5">Cat eye syndrome critical region protein 2 homolog</fullName>
    </submittedName>
</protein>
<dbReference type="PROSITE" id="PS50014">
    <property type="entry name" value="BROMODOMAIN_2"/>
    <property type="match status" value="1"/>
</dbReference>
<evidence type="ECO:0000313" key="5">
    <source>
        <dbReference type="EMBL" id="CAG2225552.1"/>
    </source>
</evidence>
<dbReference type="Pfam" id="PF00439">
    <property type="entry name" value="Bromodomain"/>
    <property type="match status" value="1"/>
</dbReference>
<dbReference type="OrthoDB" id="303107at2759"/>